<dbReference type="AlphaFoldDB" id="A0A1F6DE07"/>
<organism evidence="7 8">
    <name type="scientific">Candidatus Kaiserbacteria bacterium RIFCSPHIGHO2_02_FULL_50_50</name>
    <dbReference type="NCBI Taxonomy" id="1798492"/>
    <lineage>
        <taxon>Bacteria</taxon>
        <taxon>Candidatus Kaiseribacteriota</taxon>
    </lineage>
</organism>
<accession>A0A1F6DE07</accession>
<comment type="similarity">
    <text evidence="1">Belongs to the bacterial ribosomal protein bL27 family.</text>
</comment>
<dbReference type="GO" id="GO:0003735">
    <property type="term" value="F:structural constituent of ribosome"/>
    <property type="evidence" value="ECO:0007669"/>
    <property type="project" value="InterPro"/>
</dbReference>
<name>A0A1F6DE07_9BACT</name>
<dbReference type="FunFam" id="2.40.50.100:FF:000020">
    <property type="entry name" value="50S ribosomal protein L27"/>
    <property type="match status" value="1"/>
</dbReference>
<dbReference type="SUPFAM" id="SSF110324">
    <property type="entry name" value="Ribosomal L27 protein-like"/>
    <property type="match status" value="1"/>
</dbReference>
<dbReference type="GO" id="GO:0006412">
    <property type="term" value="P:translation"/>
    <property type="evidence" value="ECO:0007669"/>
    <property type="project" value="InterPro"/>
</dbReference>
<evidence type="ECO:0000256" key="1">
    <source>
        <dbReference type="ARBA" id="ARBA00010797"/>
    </source>
</evidence>
<comment type="caution">
    <text evidence="7">The sequence shown here is derived from an EMBL/GenBank/DDBJ whole genome shotgun (WGS) entry which is preliminary data.</text>
</comment>
<keyword evidence="2 7" id="KW-0689">Ribosomal protein</keyword>
<dbReference type="GO" id="GO:0022625">
    <property type="term" value="C:cytosolic large ribosomal subunit"/>
    <property type="evidence" value="ECO:0007669"/>
    <property type="project" value="TreeGrafter"/>
</dbReference>
<dbReference type="PROSITE" id="PS00831">
    <property type="entry name" value="RIBOSOMAL_L27"/>
    <property type="match status" value="1"/>
</dbReference>
<evidence type="ECO:0000256" key="6">
    <source>
        <dbReference type="SAM" id="MobiDB-lite"/>
    </source>
</evidence>
<dbReference type="InterPro" id="IPR018261">
    <property type="entry name" value="Ribosomal_bL27_CS"/>
</dbReference>
<evidence type="ECO:0000313" key="8">
    <source>
        <dbReference type="Proteomes" id="UP000178794"/>
    </source>
</evidence>
<protein>
    <recommendedName>
        <fullName evidence="4">Large ribosomal subunit protein bL27</fullName>
    </recommendedName>
    <alternativeName>
        <fullName evidence="5">50S ribosomal protein L27</fullName>
    </alternativeName>
</protein>
<dbReference type="PANTHER" id="PTHR15893">
    <property type="entry name" value="RIBOSOMAL PROTEIN L27"/>
    <property type="match status" value="1"/>
</dbReference>
<evidence type="ECO:0000313" key="7">
    <source>
        <dbReference type="EMBL" id="OGG59658.1"/>
    </source>
</evidence>
<dbReference type="Pfam" id="PF01016">
    <property type="entry name" value="Ribosomal_L27"/>
    <property type="match status" value="1"/>
</dbReference>
<gene>
    <name evidence="7" type="ORF">A3C89_00385</name>
</gene>
<evidence type="ECO:0000256" key="5">
    <source>
        <dbReference type="ARBA" id="ARBA00035477"/>
    </source>
</evidence>
<evidence type="ECO:0000256" key="4">
    <source>
        <dbReference type="ARBA" id="ARBA00035175"/>
    </source>
</evidence>
<dbReference type="PRINTS" id="PR00063">
    <property type="entry name" value="RIBOSOMALL27"/>
</dbReference>
<proteinExistence type="inferred from homology"/>
<feature type="compositionally biased region" description="Polar residues" evidence="6">
    <location>
        <begin position="9"/>
        <end position="19"/>
    </location>
</feature>
<dbReference type="NCBIfam" id="TIGR00062">
    <property type="entry name" value="L27"/>
    <property type="match status" value="1"/>
</dbReference>
<dbReference type="PANTHER" id="PTHR15893:SF0">
    <property type="entry name" value="LARGE RIBOSOMAL SUBUNIT PROTEIN BL27M"/>
    <property type="match status" value="1"/>
</dbReference>
<feature type="region of interest" description="Disordered" evidence="6">
    <location>
        <begin position="1"/>
        <end position="21"/>
    </location>
</feature>
<dbReference type="InterPro" id="IPR001684">
    <property type="entry name" value="Ribosomal_bL27"/>
</dbReference>
<evidence type="ECO:0000256" key="3">
    <source>
        <dbReference type="ARBA" id="ARBA00023274"/>
    </source>
</evidence>
<dbReference type="EMBL" id="MFLF01000013">
    <property type="protein sequence ID" value="OGG59658.1"/>
    <property type="molecule type" value="Genomic_DNA"/>
</dbReference>
<keyword evidence="3" id="KW-0687">Ribonucleoprotein</keyword>
<evidence type="ECO:0000256" key="2">
    <source>
        <dbReference type="ARBA" id="ARBA00022980"/>
    </source>
</evidence>
<dbReference type="Gene3D" id="2.40.50.100">
    <property type="match status" value="1"/>
</dbReference>
<dbReference type="STRING" id="1798492.A3C89_00385"/>
<reference evidence="7 8" key="1">
    <citation type="journal article" date="2016" name="Nat. Commun.">
        <title>Thousands of microbial genomes shed light on interconnected biogeochemical processes in an aquifer system.</title>
        <authorList>
            <person name="Anantharaman K."/>
            <person name="Brown C.T."/>
            <person name="Hug L.A."/>
            <person name="Sharon I."/>
            <person name="Castelle C.J."/>
            <person name="Probst A.J."/>
            <person name="Thomas B.C."/>
            <person name="Singh A."/>
            <person name="Wilkins M.J."/>
            <person name="Karaoz U."/>
            <person name="Brodie E.L."/>
            <person name="Williams K.H."/>
            <person name="Hubbard S.S."/>
            <person name="Banfield J.F."/>
        </authorList>
    </citation>
    <scope>NUCLEOTIDE SEQUENCE [LARGE SCALE GENOMIC DNA]</scope>
</reference>
<dbReference type="Proteomes" id="UP000178794">
    <property type="component" value="Unassembled WGS sequence"/>
</dbReference>
<sequence length="94" mass="9804">MATKKAGGSSKNGRDSQPNYLGLKRADGQIVGVGEVLVRQRGTKMAAGKNVGVGHDHTLFAMTAGKLAFRTGRKTGFDGNTVSKKFVDVLPTAA</sequence>